<dbReference type="PANTHER" id="PTHR11552:SF213">
    <property type="entry name" value="DEHYDROGENASE, PUTATIVE-RELATED"/>
    <property type="match status" value="1"/>
</dbReference>
<evidence type="ECO:0000313" key="5">
    <source>
        <dbReference type="Proteomes" id="UP001142393"/>
    </source>
</evidence>
<evidence type="ECO:0000259" key="3">
    <source>
        <dbReference type="Pfam" id="PF05199"/>
    </source>
</evidence>
<dbReference type="PANTHER" id="PTHR11552">
    <property type="entry name" value="GLUCOSE-METHANOL-CHOLINE GMC OXIDOREDUCTASE"/>
    <property type="match status" value="1"/>
</dbReference>
<dbReference type="AlphaFoldDB" id="A0A9W8P4T3"/>
<reference evidence="4 5" key="1">
    <citation type="journal article" date="2023" name="Proc. Natl. Acad. Sci. U.S.A.">
        <title>A global phylogenomic analysis of the shiitake genus Lentinula.</title>
        <authorList>
            <person name="Sierra-Patev S."/>
            <person name="Min B."/>
            <person name="Naranjo-Ortiz M."/>
            <person name="Looney B."/>
            <person name="Konkel Z."/>
            <person name="Slot J.C."/>
            <person name="Sakamoto Y."/>
            <person name="Steenwyk J.L."/>
            <person name="Rokas A."/>
            <person name="Carro J."/>
            <person name="Camarero S."/>
            <person name="Ferreira P."/>
            <person name="Molpeceres G."/>
            <person name="Ruiz-Duenas F.J."/>
            <person name="Serrano A."/>
            <person name="Henrissat B."/>
            <person name="Drula E."/>
            <person name="Hughes K.W."/>
            <person name="Mata J.L."/>
            <person name="Ishikawa N.K."/>
            <person name="Vargas-Isla R."/>
            <person name="Ushijima S."/>
            <person name="Smith C.A."/>
            <person name="Donoghue J."/>
            <person name="Ahrendt S."/>
            <person name="Andreopoulos W."/>
            <person name="He G."/>
            <person name="LaButti K."/>
            <person name="Lipzen A."/>
            <person name="Ng V."/>
            <person name="Riley R."/>
            <person name="Sandor L."/>
            <person name="Barry K."/>
            <person name="Martinez A.T."/>
            <person name="Xiao Y."/>
            <person name="Gibbons J.G."/>
            <person name="Terashima K."/>
            <person name="Grigoriev I.V."/>
            <person name="Hibbett D."/>
        </authorList>
    </citation>
    <scope>NUCLEOTIDE SEQUENCE [LARGE SCALE GENOMIC DNA]</scope>
    <source>
        <strain evidence="4 5">TFB7810</strain>
    </source>
</reference>
<sequence length="72" mass="7735">HHACCTNPIGADSDPSTVLDGDFKVKGVDNLRVVDASSWPNVPGWFICTPTYMISEKAADVIIAKAQEESSQ</sequence>
<dbReference type="EMBL" id="JANVFU010000004">
    <property type="protein sequence ID" value="KAJ3746764.1"/>
    <property type="molecule type" value="Genomic_DNA"/>
</dbReference>
<comment type="caution">
    <text evidence="4">The sequence shown here is derived from an EMBL/GenBank/DDBJ whole genome shotgun (WGS) entry which is preliminary data.</text>
</comment>
<organism evidence="4 5">
    <name type="scientific">Lentinula detonsa</name>
    <dbReference type="NCBI Taxonomy" id="2804962"/>
    <lineage>
        <taxon>Eukaryota</taxon>
        <taxon>Fungi</taxon>
        <taxon>Dikarya</taxon>
        <taxon>Basidiomycota</taxon>
        <taxon>Agaricomycotina</taxon>
        <taxon>Agaricomycetes</taxon>
        <taxon>Agaricomycetidae</taxon>
        <taxon>Agaricales</taxon>
        <taxon>Marasmiineae</taxon>
        <taxon>Omphalotaceae</taxon>
        <taxon>Lentinula</taxon>
    </lineage>
</organism>
<dbReference type="InterPro" id="IPR012132">
    <property type="entry name" value="GMC_OxRdtase"/>
</dbReference>
<keyword evidence="5" id="KW-1185">Reference proteome</keyword>
<dbReference type="Gene3D" id="3.50.50.60">
    <property type="entry name" value="FAD/NAD(P)-binding domain"/>
    <property type="match status" value="1"/>
</dbReference>
<evidence type="ECO:0000256" key="1">
    <source>
        <dbReference type="ARBA" id="ARBA00001974"/>
    </source>
</evidence>
<evidence type="ECO:0000256" key="2">
    <source>
        <dbReference type="ARBA" id="ARBA00010790"/>
    </source>
</evidence>
<dbReference type="SUPFAM" id="SSF51905">
    <property type="entry name" value="FAD/NAD(P)-binding domain"/>
    <property type="match status" value="1"/>
</dbReference>
<comment type="similarity">
    <text evidence="2">Belongs to the GMC oxidoreductase family.</text>
</comment>
<comment type="cofactor">
    <cofactor evidence="1">
        <name>FAD</name>
        <dbReference type="ChEBI" id="CHEBI:57692"/>
    </cofactor>
</comment>
<proteinExistence type="inferred from homology"/>
<feature type="domain" description="Glucose-methanol-choline oxidoreductase C-terminal" evidence="3">
    <location>
        <begin position="1"/>
        <end position="54"/>
    </location>
</feature>
<feature type="non-terminal residue" evidence="4">
    <location>
        <position position="1"/>
    </location>
</feature>
<name>A0A9W8P4T3_9AGAR</name>
<dbReference type="GO" id="GO:0016614">
    <property type="term" value="F:oxidoreductase activity, acting on CH-OH group of donors"/>
    <property type="evidence" value="ECO:0007669"/>
    <property type="project" value="InterPro"/>
</dbReference>
<gene>
    <name evidence="4" type="ORF">DFH05DRAFT_1394183</name>
</gene>
<dbReference type="InterPro" id="IPR036188">
    <property type="entry name" value="FAD/NAD-bd_sf"/>
</dbReference>
<protein>
    <submittedName>
        <fullName evidence="4">Glucose-methanol-choline oxidoreductase</fullName>
    </submittedName>
</protein>
<dbReference type="Proteomes" id="UP001142393">
    <property type="component" value="Unassembled WGS sequence"/>
</dbReference>
<evidence type="ECO:0000313" key="4">
    <source>
        <dbReference type="EMBL" id="KAJ3746764.1"/>
    </source>
</evidence>
<dbReference type="Pfam" id="PF05199">
    <property type="entry name" value="GMC_oxred_C"/>
    <property type="match status" value="1"/>
</dbReference>
<accession>A0A9W8P4T3</accession>
<dbReference type="GO" id="GO:0050660">
    <property type="term" value="F:flavin adenine dinucleotide binding"/>
    <property type="evidence" value="ECO:0007669"/>
    <property type="project" value="InterPro"/>
</dbReference>
<dbReference type="InterPro" id="IPR007867">
    <property type="entry name" value="GMC_OxRtase_C"/>
</dbReference>